<dbReference type="AlphaFoldDB" id="A0A0E9MMN4"/>
<dbReference type="STRING" id="1219043.SCH01S_19_00820"/>
<comment type="caution">
    <text evidence="2">The sequence shown here is derived from an EMBL/GenBank/DDBJ whole genome shotgun (WGS) entry which is preliminary data.</text>
</comment>
<evidence type="ECO:0000313" key="3">
    <source>
        <dbReference type="Proteomes" id="UP000033202"/>
    </source>
</evidence>
<evidence type="ECO:0000313" key="2">
    <source>
        <dbReference type="EMBL" id="GAO38778.1"/>
    </source>
</evidence>
<feature type="signal peptide" evidence="1">
    <location>
        <begin position="1"/>
        <end position="22"/>
    </location>
</feature>
<organism evidence="2 3">
    <name type="scientific">Sphingomonas changbaiensis NBRC 104936</name>
    <dbReference type="NCBI Taxonomy" id="1219043"/>
    <lineage>
        <taxon>Bacteria</taxon>
        <taxon>Pseudomonadati</taxon>
        <taxon>Pseudomonadota</taxon>
        <taxon>Alphaproteobacteria</taxon>
        <taxon>Sphingomonadales</taxon>
        <taxon>Sphingomonadaceae</taxon>
        <taxon>Sphingomonas</taxon>
    </lineage>
</organism>
<dbReference type="RefSeq" id="WP_157032797.1">
    <property type="nucleotide sequence ID" value="NZ_BBWU01000019.1"/>
</dbReference>
<dbReference type="OrthoDB" id="8902172at2"/>
<dbReference type="EMBL" id="BBWU01000019">
    <property type="protein sequence ID" value="GAO38778.1"/>
    <property type="molecule type" value="Genomic_DNA"/>
</dbReference>
<reference evidence="2 3" key="1">
    <citation type="submission" date="2015-04" db="EMBL/GenBank/DDBJ databases">
        <title>Whole genome shotgun sequence of Sphingomonas changbaiensis NBRC 104936.</title>
        <authorList>
            <person name="Katano-Makiyama Y."/>
            <person name="Hosoyama A."/>
            <person name="Hashimoto M."/>
            <person name="Noguchi M."/>
            <person name="Tsuchikane K."/>
            <person name="Ohji S."/>
            <person name="Yamazoe A."/>
            <person name="Ichikawa N."/>
            <person name="Kimura A."/>
            <person name="Fujita N."/>
        </authorList>
    </citation>
    <scope>NUCLEOTIDE SEQUENCE [LARGE SCALE GENOMIC DNA]</scope>
    <source>
        <strain evidence="2 3">NBRC 104936</strain>
    </source>
</reference>
<keyword evidence="1" id="KW-0732">Signal</keyword>
<dbReference type="Proteomes" id="UP000033202">
    <property type="component" value="Unassembled WGS sequence"/>
</dbReference>
<evidence type="ECO:0000256" key="1">
    <source>
        <dbReference type="SAM" id="SignalP"/>
    </source>
</evidence>
<gene>
    <name evidence="2" type="ORF">SCH01S_19_00820</name>
</gene>
<sequence length="78" mass="8430">MRNYLAFVALVRVALACTPAVAATVSDPLGDFLPSYIGPHDADLDVLSFSAKFDSAASQFLLGVRWRGRSILQIPAFM</sequence>
<keyword evidence="3" id="KW-1185">Reference proteome</keyword>
<accession>A0A0E9MMN4</accession>
<name>A0A0E9MMN4_9SPHN</name>
<feature type="chain" id="PRO_5002429191" evidence="1">
    <location>
        <begin position="23"/>
        <end position="78"/>
    </location>
</feature>
<protein>
    <submittedName>
        <fullName evidence="2">Uncharacterized protein</fullName>
    </submittedName>
</protein>
<proteinExistence type="predicted"/>